<keyword evidence="9 14" id="KW-0547">Nucleotide-binding</keyword>
<keyword evidence="7 14" id="KW-0963">Cytoplasm</keyword>
<protein>
    <recommendedName>
        <fullName evidence="6 14">Pantothenate kinase</fullName>
        <ecNumber evidence="5 14">2.7.1.33</ecNumber>
    </recommendedName>
    <alternativeName>
        <fullName evidence="13 14">Pantothenic acid kinase</fullName>
    </alternativeName>
</protein>
<dbReference type="Proteomes" id="UP001529369">
    <property type="component" value="Unassembled WGS sequence"/>
</dbReference>
<evidence type="ECO:0000256" key="13">
    <source>
        <dbReference type="ARBA" id="ARBA00032866"/>
    </source>
</evidence>
<dbReference type="Pfam" id="PF00485">
    <property type="entry name" value="PRK"/>
    <property type="match status" value="1"/>
</dbReference>
<name>A0ABT8A1V8_9PROT</name>
<dbReference type="EMBL" id="JAUFPN010000038">
    <property type="protein sequence ID" value="MDN3563658.1"/>
    <property type="molecule type" value="Genomic_DNA"/>
</dbReference>
<evidence type="ECO:0000256" key="11">
    <source>
        <dbReference type="ARBA" id="ARBA00022840"/>
    </source>
</evidence>
<comment type="pathway">
    <text evidence="3 14 15">Cofactor biosynthesis; coenzyme A biosynthesis; CoA from (R)-pantothenate: step 1/5.</text>
</comment>
<keyword evidence="12 14" id="KW-0173">Coenzyme A biosynthesis</keyword>
<dbReference type="GO" id="GO:0004594">
    <property type="term" value="F:pantothenate kinase activity"/>
    <property type="evidence" value="ECO:0007669"/>
    <property type="project" value="UniProtKB-EC"/>
</dbReference>
<evidence type="ECO:0000256" key="10">
    <source>
        <dbReference type="ARBA" id="ARBA00022777"/>
    </source>
</evidence>
<evidence type="ECO:0000256" key="8">
    <source>
        <dbReference type="ARBA" id="ARBA00022679"/>
    </source>
</evidence>
<evidence type="ECO:0000256" key="7">
    <source>
        <dbReference type="ARBA" id="ARBA00022490"/>
    </source>
</evidence>
<evidence type="ECO:0000259" key="16">
    <source>
        <dbReference type="Pfam" id="PF00485"/>
    </source>
</evidence>
<feature type="domain" description="Phosphoribulokinase/uridine kinase" evidence="16">
    <location>
        <begin position="105"/>
        <end position="241"/>
    </location>
</feature>
<dbReference type="PANTHER" id="PTHR10285">
    <property type="entry name" value="URIDINE KINASE"/>
    <property type="match status" value="1"/>
</dbReference>
<proteinExistence type="inferred from homology"/>
<dbReference type="PIRSF" id="PIRSF000545">
    <property type="entry name" value="Pantothenate_kin"/>
    <property type="match status" value="1"/>
</dbReference>
<evidence type="ECO:0000313" key="17">
    <source>
        <dbReference type="EMBL" id="MDN3563658.1"/>
    </source>
</evidence>
<dbReference type="CDD" id="cd02025">
    <property type="entry name" value="PanK"/>
    <property type="match status" value="1"/>
</dbReference>
<evidence type="ECO:0000256" key="9">
    <source>
        <dbReference type="ARBA" id="ARBA00022741"/>
    </source>
</evidence>
<dbReference type="NCBIfam" id="TIGR00554">
    <property type="entry name" value="panK_bact"/>
    <property type="match status" value="1"/>
</dbReference>
<comment type="subcellular location">
    <subcellularLocation>
        <location evidence="2 14 15">Cytoplasm</location>
    </subcellularLocation>
</comment>
<evidence type="ECO:0000256" key="15">
    <source>
        <dbReference type="RuleBase" id="RU003530"/>
    </source>
</evidence>
<accession>A0ABT8A1V8</accession>
<dbReference type="EC" id="2.7.1.33" evidence="5 14"/>
<sequence>MPRPAMLAAALAPALDAPRAEPRPQEWERFTRRDWAALAAGTPPALTEAEFAALCGVSEPVSFAEVTETLTPLACLINLEVAAARRLAAEKAAFLDRAAEHRPFIVAIAGSVAVGKSTLARTLRFLLARWPDHPRVDLVTTDGFLHPNRVLEQRGLMHRKGFPESYDLRRMIRFLADAKSGLEVQAPVYSHLAYDIVPGEHQAVRRPDILIFEGLNVLQTTATSVVASDFFDFSIYVDAETADIEAWYLERFLLLQRTAFRDPASYFHRYRDLPRAEAEAMARDIWRRVNLVNLRRNVAPTRERARLVLSKRSDHAVGEVLLRRH</sequence>
<evidence type="ECO:0000256" key="5">
    <source>
        <dbReference type="ARBA" id="ARBA00012102"/>
    </source>
</evidence>
<dbReference type="Gene3D" id="3.40.50.300">
    <property type="entry name" value="P-loop containing nucleotide triphosphate hydrolases"/>
    <property type="match status" value="1"/>
</dbReference>
<evidence type="ECO:0000256" key="12">
    <source>
        <dbReference type="ARBA" id="ARBA00022993"/>
    </source>
</evidence>
<dbReference type="InterPro" id="IPR027417">
    <property type="entry name" value="P-loop_NTPase"/>
</dbReference>
<evidence type="ECO:0000256" key="4">
    <source>
        <dbReference type="ARBA" id="ARBA00006087"/>
    </source>
</evidence>
<keyword evidence="11 14" id="KW-0067">ATP-binding</keyword>
<feature type="binding site" evidence="14">
    <location>
        <begin position="110"/>
        <end position="117"/>
    </location>
    <ligand>
        <name>ATP</name>
        <dbReference type="ChEBI" id="CHEBI:30616"/>
    </ligand>
</feature>
<evidence type="ECO:0000256" key="14">
    <source>
        <dbReference type="HAMAP-Rule" id="MF_00215"/>
    </source>
</evidence>
<dbReference type="RefSeq" id="WP_290315396.1">
    <property type="nucleotide sequence ID" value="NZ_JAUFPN010000038.1"/>
</dbReference>
<evidence type="ECO:0000313" key="18">
    <source>
        <dbReference type="Proteomes" id="UP001529369"/>
    </source>
</evidence>
<evidence type="ECO:0000256" key="3">
    <source>
        <dbReference type="ARBA" id="ARBA00005225"/>
    </source>
</evidence>
<evidence type="ECO:0000256" key="6">
    <source>
        <dbReference type="ARBA" id="ARBA00015080"/>
    </source>
</evidence>
<dbReference type="InterPro" id="IPR004566">
    <property type="entry name" value="PanK"/>
</dbReference>
<comment type="catalytic activity">
    <reaction evidence="1 14 15">
        <text>(R)-pantothenate + ATP = (R)-4'-phosphopantothenate + ADP + H(+)</text>
        <dbReference type="Rhea" id="RHEA:16373"/>
        <dbReference type="ChEBI" id="CHEBI:10986"/>
        <dbReference type="ChEBI" id="CHEBI:15378"/>
        <dbReference type="ChEBI" id="CHEBI:29032"/>
        <dbReference type="ChEBI" id="CHEBI:30616"/>
        <dbReference type="ChEBI" id="CHEBI:456216"/>
        <dbReference type="EC" id="2.7.1.33"/>
    </reaction>
</comment>
<comment type="similarity">
    <text evidence="4 14 15">Belongs to the prokaryotic pantothenate kinase family.</text>
</comment>
<keyword evidence="10 14" id="KW-0418">Kinase</keyword>
<organism evidence="17 18">
    <name type="scientific">Paeniroseomonas aquatica</name>
    <dbReference type="NCBI Taxonomy" id="373043"/>
    <lineage>
        <taxon>Bacteria</taxon>
        <taxon>Pseudomonadati</taxon>
        <taxon>Pseudomonadota</taxon>
        <taxon>Alphaproteobacteria</taxon>
        <taxon>Acetobacterales</taxon>
        <taxon>Acetobacteraceae</taxon>
        <taxon>Paeniroseomonas</taxon>
    </lineage>
</organism>
<evidence type="ECO:0000256" key="2">
    <source>
        <dbReference type="ARBA" id="ARBA00004496"/>
    </source>
</evidence>
<dbReference type="InterPro" id="IPR006083">
    <property type="entry name" value="PRK/URK"/>
</dbReference>
<comment type="caution">
    <text evidence="17">The sequence shown here is derived from an EMBL/GenBank/DDBJ whole genome shotgun (WGS) entry which is preliminary data.</text>
</comment>
<keyword evidence="8 14" id="KW-0808">Transferase</keyword>
<evidence type="ECO:0000256" key="1">
    <source>
        <dbReference type="ARBA" id="ARBA00001206"/>
    </source>
</evidence>
<reference evidence="18" key="1">
    <citation type="journal article" date="2019" name="Int. J. Syst. Evol. Microbiol.">
        <title>The Global Catalogue of Microorganisms (GCM) 10K type strain sequencing project: providing services to taxonomists for standard genome sequencing and annotation.</title>
        <authorList>
            <consortium name="The Broad Institute Genomics Platform"/>
            <consortium name="The Broad Institute Genome Sequencing Center for Infectious Disease"/>
            <person name="Wu L."/>
            <person name="Ma J."/>
        </authorList>
    </citation>
    <scope>NUCLEOTIDE SEQUENCE [LARGE SCALE GENOMIC DNA]</scope>
    <source>
        <strain evidence="18">CECT 7131</strain>
    </source>
</reference>
<dbReference type="HAMAP" id="MF_00215">
    <property type="entry name" value="Pantothen_kinase_1"/>
    <property type="match status" value="1"/>
</dbReference>
<gene>
    <name evidence="14 17" type="primary">coaA</name>
    <name evidence="17" type="ORF">QWZ14_04625</name>
</gene>
<keyword evidence="18" id="KW-1185">Reference proteome</keyword>
<dbReference type="SUPFAM" id="SSF52540">
    <property type="entry name" value="P-loop containing nucleoside triphosphate hydrolases"/>
    <property type="match status" value="1"/>
</dbReference>